<evidence type="ECO:0000256" key="2">
    <source>
        <dbReference type="ARBA" id="ARBA00005779"/>
    </source>
</evidence>
<dbReference type="Pfam" id="PF03994">
    <property type="entry name" value="DUF350"/>
    <property type="match status" value="1"/>
</dbReference>
<evidence type="ECO:0000256" key="1">
    <source>
        <dbReference type="ARBA" id="ARBA00004651"/>
    </source>
</evidence>
<dbReference type="Proteomes" id="UP001165679">
    <property type="component" value="Unassembled WGS sequence"/>
</dbReference>
<evidence type="ECO:0000256" key="6">
    <source>
        <dbReference type="ARBA" id="ARBA00023136"/>
    </source>
</evidence>
<dbReference type="AlphaFoldDB" id="A0AA42CGI3"/>
<feature type="transmembrane region" description="Helical" evidence="7">
    <location>
        <begin position="23"/>
        <end position="44"/>
    </location>
</feature>
<reference evidence="8" key="2">
    <citation type="submission" date="2022-10" db="EMBL/GenBank/DDBJ databases">
        <authorList>
            <person name="Trinh H.N."/>
        </authorList>
    </citation>
    <scope>NUCLEOTIDE SEQUENCE</scope>
    <source>
        <strain evidence="8">RN2-1</strain>
    </source>
</reference>
<dbReference type="EMBL" id="JAPDNT010000002">
    <property type="protein sequence ID" value="MCW3474032.1"/>
    <property type="molecule type" value="Genomic_DNA"/>
</dbReference>
<evidence type="ECO:0000256" key="3">
    <source>
        <dbReference type="ARBA" id="ARBA00022475"/>
    </source>
</evidence>
<keyword evidence="3" id="KW-1003">Cell membrane</keyword>
<feature type="transmembrane region" description="Helical" evidence="7">
    <location>
        <begin position="89"/>
        <end position="110"/>
    </location>
</feature>
<dbReference type="GO" id="GO:0005886">
    <property type="term" value="C:plasma membrane"/>
    <property type="evidence" value="ECO:0007669"/>
    <property type="project" value="UniProtKB-SubCell"/>
</dbReference>
<feature type="transmembrane region" description="Helical" evidence="7">
    <location>
        <begin position="56"/>
        <end position="77"/>
    </location>
</feature>
<dbReference type="RefSeq" id="WP_264712651.1">
    <property type="nucleotide sequence ID" value="NZ_JAPDNT010000002.1"/>
</dbReference>
<evidence type="ECO:0000256" key="5">
    <source>
        <dbReference type="ARBA" id="ARBA00022989"/>
    </source>
</evidence>
<comment type="subcellular location">
    <subcellularLocation>
        <location evidence="1">Cell membrane</location>
        <topology evidence="1">Multi-pass membrane protein</topology>
    </subcellularLocation>
</comment>
<feature type="transmembrane region" description="Helical" evidence="7">
    <location>
        <begin position="122"/>
        <end position="144"/>
    </location>
</feature>
<name>A0AA42CGI3_9PROT</name>
<dbReference type="InterPro" id="IPR007140">
    <property type="entry name" value="DUF350"/>
</dbReference>
<comment type="caution">
    <text evidence="8">The sequence shown here is derived from an EMBL/GenBank/DDBJ whole genome shotgun (WGS) entry which is preliminary data.</text>
</comment>
<keyword evidence="9" id="KW-1185">Reference proteome</keyword>
<organism evidence="8 9">
    <name type="scientific">Limobrevibacterium gyesilva</name>
    <dbReference type="NCBI Taxonomy" id="2991712"/>
    <lineage>
        <taxon>Bacteria</taxon>
        <taxon>Pseudomonadati</taxon>
        <taxon>Pseudomonadota</taxon>
        <taxon>Alphaproteobacteria</taxon>
        <taxon>Acetobacterales</taxon>
        <taxon>Acetobacteraceae</taxon>
        <taxon>Limobrevibacterium</taxon>
    </lineage>
</organism>
<evidence type="ECO:0000256" key="7">
    <source>
        <dbReference type="SAM" id="Phobius"/>
    </source>
</evidence>
<evidence type="ECO:0000256" key="4">
    <source>
        <dbReference type="ARBA" id="ARBA00022692"/>
    </source>
</evidence>
<keyword evidence="4 7" id="KW-0812">Transmembrane</keyword>
<proteinExistence type="inferred from homology"/>
<evidence type="ECO:0000313" key="9">
    <source>
        <dbReference type="Proteomes" id="UP001165679"/>
    </source>
</evidence>
<keyword evidence="6 7" id="KW-0472">Membrane</keyword>
<accession>A0AA42CGI3</accession>
<keyword evidence="5 7" id="KW-1133">Transmembrane helix</keyword>
<comment type="similarity">
    <text evidence="2">Belongs to the UPF0719 family.</text>
</comment>
<dbReference type="PANTHER" id="PTHR40043">
    <property type="entry name" value="UPF0719 INNER MEMBRANE PROTEIN YJFL"/>
    <property type="match status" value="1"/>
</dbReference>
<dbReference type="PANTHER" id="PTHR40043:SF1">
    <property type="entry name" value="UPF0719 INNER MEMBRANE PROTEIN YJFL"/>
    <property type="match status" value="1"/>
</dbReference>
<reference evidence="8" key="1">
    <citation type="submission" date="2022-09" db="EMBL/GenBank/DDBJ databases">
        <title>Rhodovastum sp. nov. RN2-1 isolated from soil in Seongnam, South Korea.</title>
        <authorList>
            <person name="Le N.T."/>
        </authorList>
    </citation>
    <scope>NUCLEOTIDE SEQUENCE</scope>
    <source>
        <strain evidence="8">RN2-1</strain>
    </source>
</reference>
<gene>
    <name evidence="8" type="ORF">OL599_05525</name>
</gene>
<evidence type="ECO:0000313" key="8">
    <source>
        <dbReference type="EMBL" id="MCW3474032.1"/>
    </source>
</evidence>
<sequence length="146" mass="14702">MNPSDPSLFGGIVNALGTGLPHLLLQFAAAVVLLAVGVAIYMAATPFRERELIAQGNAAAGVVLAGAILAMAIPIAATLATSALVLDVIVWGGVAVLLQLLIIVGVSLVFHRLRATIQHGNVAAALTLAGTQLAVALLNAAVMIPN</sequence>
<protein>
    <submittedName>
        <fullName evidence="8">DUF350 domain-containing protein</fullName>
    </submittedName>
</protein>